<gene>
    <name evidence="1" type="ORF">PACL_0349</name>
</gene>
<dbReference type="RefSeq" id="WP_153274556.1">
    <property type="nucleotide sequence ID" value="NZ_CACPEQ010000027.1"/>
</dbReference>
<proteinExistence type="predicted"/>
<protein>
    <submittedName>
        <fullName evidence="1">Uncharacterized protein</fullName>
    </submittedName>
</protein>
<dbReference type="EMBL" id="EU595748">
    <property type="protein sequence ID" value="ACD39137.1"/>
    <property type="molecule type" value="Genomic_DNA"/>
</dbReference>
<evidence type="ECO:0000313" key="1">
    <source>
        <dbReference type="EMBL" id="ACD39137.1"/>
    </source>
</evidence>
<name>B3G275_PSEAI</name>
<accession>B3G275</accession>
<sequence length="56" mass="6123">MSESQFQKLRSEVERVISAQLWNESYGKVQAVTNSVMSIFAGTLTTKPTAGETNNG</sequence>
<dbReference type="PATRIC" id="fig|287.1484.peg.7"/>
<dbReference type="AlphaFoldDB" id="B3G275"/>
<reference evidence="1" key="1">
    <citation type="journal article" date="2008" name="Genomics">
        <title>Large-insert genome analysis technology detects structural variation in Pseudomonas aeruginosa clinical strains from cystic fibrosis patients.</title>
        <authorList>
            <person name="Hayden H.S."/>
            <person name="Gillett W."/>
            <person name="Saenphimmachak C."/>
            <person name="Lim R."/>
            <person name="Zhou Y."/>
            <person name="Jacobs M.A."/>
            <person name="Chang J."/>
            <person name="Rohmer L."/>
            <person name="D'Argenio D.A."/>
            <person name="Palmieri A."/>
            <person name="Levy R."/>
            <person name="Haugen E."/>
            <person name="Wong G.K."/>
            <person name="Brittnacher M.J."/>
            <person name="Burns J.L."/>
            <person name="Miller S.I."/>
            <person name="Olson M.V."/>
            <person name="Kaul R."/>
        </authorList>
    </citation>
    <scope>NUCLEOTIDE SEQUENCE</scope>
    <source>
        <strain evidence="1">PACS171b</strain>
    </source>
</reference>
<organism evidence="1">
    <name type="scientific">Pseudomonas aeruginosa</name>
    <dbReference type="NCBI Taxonomy" id="287"/>
    <lineage>
        <taxon>Bacteria</taxon>
        <taxon>Pseudomonadati</taxon>
        <taxon>Pseudomonadota</taxon>
        <taxon>Gammaproteobacteria</taxon>
        <taxon>Pseudomonadales</taxon>
        <taxon>Pseudomonadaceae</taxon>
        <taxon>Pseudomonas</taxon>
    </lineage>
</organism>